<protein>
    <submittedName>
        <fullName evidence="2">Peptidase family M23</fullName>
    </submittedName>
</protein>
<dbReference type="PANTHER" id="PTHR21666:SF270">
    <property type="entry name" value="MUREIN HYDROLASE ACTIVATOR ENVC"/>
    <property type="match status" value="1"/>
</dbReference>
<accession>A0A1M4YXV6</accession>
<organism evidence="2 3">
    <name type="scientific">Ruegeria intermedia</name>
    <dbReference type="NCBI Taxonomy" id="996115"/>
    <lineage>
        <taxon>Bacteria</taxon>
        <taxon>Pseudomonadati</taxon>
        <taxon>Pseudomonadota</taxon>
        <taxon>Alphaproteobacteria</taxon>
        <taxon>Rhodobacterales</taxon>
        <taxon>Roseobacteraceae</taxon>
        <taxon>Ruegeria</taxon>
    </lineage>
</organism>
<dbReference type="Proteomes" id="UP000325134">
    <property type="component" value="Unassembled WGS sequence"/>
</dbReference>
<name>A0A1M4YXV6_9RHOB</name>
<dbReference type="InterPro" id="IPR016047">
    <property type="entry name" value="M23ase_b-sheet_dom"/>
</dbReference>
<dbReference type="InterPro" id="IPR050570">
    <property type="entry name" value="Cell_wall_metabolism_enzyme"/>
</dbReference>
<dbReference type="PANTHER" id="PTHR21666">
    <property type="entry name" value="PEPTIDASE-RELATED"/>
    <property type="match status" value="1"/>
</dbReference>
<evidence type="ECO:0000259" key="1">
    <source>
        <dbReference type="Pfam" id="PF01551"/>
    </source>
</evidence>
<dbReference type="GO" id="GO:0004222">
    <property type="term" value="F:metalloendopeptidase activity"/>
    <property type="evidence" value="ECO:0007669"/>
    <property type="project" value="TreeGrafter"/>
</dbReference>
<dbReference type="Pfam" id="PF01551">
    <property type="entry name" value="Peptidase_M23"/>
    <property type="match status" value="1"/>
</dbReference>
<keyword evidence="3" id="KW-1185">Reference proteome</keyword>
<dbReference type="AlphaFoldDB" id="A0A1M4YXV6"/>
<sequence>MAIVHEGGWETQYCHLRQGSVEVAPGDRVSAGTVLGQIGLSGKTQFPHLHLSVRRNGQEVDPFDPDAPSASCGAPKDDLWDVAPRYQPGGLLTAGFSDAIPKYETVLEGTAAKETLEPASPAMVLFGHAFGGRKGDIIRLRISGPDGTILSHESVLEKAQAQLFRAAGRPLTAPRWPAGAYTGTVEMVRDGRPLSSKNVSIFIP</sequence>
<dbReference type="InterPro" id="IPR011055">
    <property type="entry name" value="Dup_hybrid_motif"/>
</dbReference>
<reference evidence="2 3" key="1">
    <citation type="submission" date="2016-11" db="EMBL/GenBank/DDBJ databases">
        <authorList>
            <person name="Varghese N."/>
            <person name="Submissions S."/>
        </authorList>
    </citation>
    <scope>NUCLEOTIDE SEQUENCE [LARGE SCALE GENOMIC DNA]</scope>
    <source>
        <strain evidence="2 3">DSM 29341</strain>
    </source>
</reference>
<dbReference type="Gene3D" id="2.70.70.10">
    <property type="entry name" value="Glucose Permease (Domain IIA)"/>
    <property type="match status" value="1"/>
</dbReference>
<evidence type="ECO:0000313" key="3">
    <source>
        <dbReference type="Proteomes" id="UP000325134"/>
    </source>
</evidence>
<gene>
    <name evidence="2" type="ORF">SAMN05444279_11738</name>
</gene>
<dbReference type="SUPFAM" id="SSF51261">
    <property type="entry name" value="Duplicated hybrid motif"/>
    <property type="match status" value="1"/>
</dbReference>
<evidence type="ECO:0000313" key="2">
    <source>
        <dbReference type="EMBL" id="SHF10633.1"/>
    </source>
</evidence>
<proteinExistence type="predicted"/>
<dbReference type="EMBL" id="FQVK01000017">
    <property type="protein sequence ID" value="SHF10633.1"/>
    <property type="molecule type" value="Genomic_DNA"/>
</dbReference>
<dbReference type="CDD" id="cd12797">
    <property type="entry name" value="M23_peptidase"/>
    <property type="match status" value="1"/>
</dbReference>
<feature type="domain" description="M23ase beta-sheet core" evidence="1">
    <location>
        <begin position="3"/>
        <end position="62"/>
    </location>
</feature>